<proteinExistence type="predicted"/>
<accession>A0AA96EMM2</accession>
<evidence type="ECO:0000313" key="1">
    <source>
        <dbReference type="EMBL" id="WNL50497.1"/>
    </source>
</evidence>
<dbReference type="EMBL" id="OR343189">
    <property type="protein sequence ID" value="WNL50497.1"/>
    <property type="molecule type" value="Genomic_DNA"/>
</dbReference>
<protein>
    <submittedName>
        <fullName evidence="1">Uncharacterized protein</fullName>
    </submittedName>
</protein>
<name>A0AA96EMM2_9VIRU</name>
<reference evidence="1" key="1">
    <citation type="submission" date="2023-07" db="EMBL/GenBank/DDBJ databases">
        <authorList>
            <person name="Xia Y."/>
        </authorList>
    </citation>
    <scope>NUCLEOTIDE SEQUENCE</scope>
    <source>
        <strain evidence="1">E</strain>
    </source>
</reference>
<gene>
    <name evidence="1" type="ORF">MarDSR_458</name>
</gene>
<sequence>MKIANTDCLSIRRACEKHESVEVEEMDAEQLAWLVRYGVETPVYVEKLSCCIDPSHFMRGCPKRENIFLKETDDEFIRGIFEPYINFY</sequence>
<organism evidence="1">
    <name type="scientific">Marseillevirus sp</name>
    <dbReference type="NCBI Taxonomy" id="2809551"/>
    <lineage>
        <taxon>Viruses</taxon>
        <taxon>Varidnaviria</taxon>
        <taxon>Bamfordvirae</taxon>
        <taxon>Nucleocytoviricota</taxon>
        <taxon>Megaviricetes</taxon>
        <taxon>Pimascovirales</taxon>
        <taxon>Pimascovirales incertae sedis</taxon>
        <taxon>Marseilleviridae</taxon>
        <taxon>Marseillevirus</taxon>
    </lineage>
</organism>